<dbReference type="InterPro" id="IPR003594">
    <property type="entry name" value="HATPase_dom"/>
</dbReference>
<sequence length="539" mass="60844">MEALGKQLIRQKANDIARQIEIYLSCHTYPTLEALSADAKLAAIAVQRVGQTGYSAVHDTQGINRFHVNPELIGADLRYLAGRFQNFWEIIEQSLVGESEGYYEFKDYEGNIRKKYMVCHPIWPPSIKPHGLVVAVTVFMDEFLQPSREIHRSILTLLNHLEERTRAEKRRADQLRAINEVGQKISAVMDVEQVLPSIVTSLQEIFAFHSIRVYLKQPQARFMVLVAQAGQTKEKPVGTLLSIEEGIEGYVARSGQPHLENEESPHINKSGRNTPFETLSRIVVPIKIGCDTLGILDVQSPRHGSLDTHDLFTVQTLADQIAIALENSRMYQELREMAVIEERNRIAREIHDTLAQGFAGILMQVEALRQSLSTGDTRSINDHLMRIQSIARENLNEARRSVQSLRPPAISQQTLEELIQNEIEKLTRDLLINVQFHVTGNPPLIPTDAKQALYRIAQEALSNVRKHSHATTVQITLVYSERSITLWVQDNGIGFDSKVQFEHSFGITCMRERARMFGGMVNVHSEKGKGTTIEAVIPV</sequence>
<dbReference type="InterPro" id="IPR029016">
    <property type="entry name" value="GAF-like_dom_sf"/>
</dbReference>
<dbReference type="Pfam" id="PF07730">
    <property type="entry name" value="HisKA_3"/>
    <property type="match status" value="1"/>
</dbReference>
<reference evidence="5 6" key="1">
    <citation type="submission" date="2023-07" db="EMBL/GenBank/DDBJ databases">
        <title>Novel species of Thermanaerothrix with wide hydrolytic capabilities.</title>
        <authorList>
            <person name="Zayulina K.S."/>
            <person name="Podosokorskaya O.A."/>
            <person name="Elcheninov A.G."/>
        </authorList>
    </citation>
    <scope>NUCLEOTIDE SEQUENCE [LARGE SCALE GENOMIC DNA]</scope>
    <source>
        <strain evidence="5 6">4228-RoL</strain>
    </source>
</reference>
<name>A0ABU3NJV2_9CHLR</name>
<protein>
    <submittedName>
        <fullName evidence="5">Histidine kinase</fullName>
    </submittedName>
</protein>
<evidence type="ECO:0000256" key="3">
    <source>
        <dbReference type="ARBA" id="ARBA00023012"/>
    </source>
</evidence>
<evidence type="ECO:0000256" key="2">
    <source>
        <dbReference type="ARBA" id="ARBA00022777"/>
    </source>
</evidence>
<dbReference type="Pfam" id="PF01590">
    <property type="entry name" value="GAF"/>
    <property type="match status" value="1"/>
</dbReference>
<dbReference type="SMART" id="SM00387">
    <property type="entry name" value="HATPase_c"/>
    <property type="match status" value="1"/>
</dbReference>
<dbReference type="SUPFAM" id="SSF55874">
    <property type="entry name" value="ATPase domain of HSP90 chaperone/DNA topoisomerase II/histidine kinase"/>
    <property type="match status" value="1"/>
</dbReference>
<dbReference type="PANTHER" id="PTHR24421:SF62">
    <property type="entry name" value="SENSORY TRANSDUCTION HISTIDINE KINASE"/>
    <property type="match status" value="1"/>
</dbReference>
<dbReference type="PROSITE" id="PS50109">
    <property type="entry name" value="HIS_KIN"/>
    <property type="match status" value="1"/>
</dbReference>
<keyword evidence="1" id="KW-0808">Transferase</keyword>
<evidence type="ECO:0000313" key="6">
    <source>
        <dbReference type="Proteomes" id="UP001254165"/>
    </source>
</evidence>
<evidence type="ECO:0000259" key="4">
    <source>
        <dbReference type="PROSITE" id="PS50109"/>
    </source>
</evidence>
<dbReference type="RefSeq" id="WP_315623783.1">
    <property type="nucleotide sequence ID" value="NZ_JAUHMF010000001.1"/>
</dbReference>
<keyword evidence="2 5" id="KW-0418">Kinase</keyword>
<dbReference type="CDD" id="cd18774">
    <property type="entry name" value="PDC2_HK_sensor"/>
    <property type="match status" value="1"/>
</dbReference>
<dbReference type="GO" id="GO:0016301">
    <property type="term" value="F:kinase activity"/>
    <property type="evidence" value="ECO:0007669"/>
    <property type="project" value="UniProtKB-KW"/>
</dbReference>
<dbReference type="Pfam" id="PF02518">
    <property type="entry name" value="HATPase_c"/>
    <property type="match status" value="1"/>
</dbReference>
<dbReference type="PANTHER" id="PTHR24421">
    <property type="entry name" value="NITRATE/NITRITE SENSOR PROTEIN NARX-RELATED"/>
    <property type="match status" value="1"/>
</dbReference>
<organism evidence="5 6">
    <name type="scientific">Thermanaerothrix solaris</name>
    <dbReference type="NCBI Taxonomy" id="3058434"/>
    <lineage>
        <taxon>Bacteria</taxon>
        <taxon>Bacillati</taxon>
        <taxon>Chloroflexota</taxon>
        <taxon>Anaerolineae</taxon>
        <taxon>Anaerolineales</taxon>
        <taxon>Anaerolineaceae</taxon>
        <taxon>Thermanaerothrix</taxon>
    </lineage>
</organism>
<comment type="caution">
    <text evidence="5">The sequence shown here is derived from an EMBL/GenBank/DDBJ whole genome shotgun (WGS) entry which is preliminary data.</text>
</comment>
<dbReference type="InterPro" id="IPR005467">
    <property type="entry name" value="His_kinase_dom"/>
</dbReference>
<dbReference type="InterPro" id="IPR050482">
    <property type="entry name" value="Sensor_HK_TwoCompSys"/>
</dbReference>
<dbReference type="Gene3D" id="3.30.450.40">
    <property type="match status" value="1"/>
</dbReference>
<accession>A0ABU3NJV2</accession>
<keyword evidence="3" id="KW-0902">Two-component regulatory system</keyword>
<evidence type="ECO:0000256" key="1">
    <source>
        <dbReference type="ARBA" id="ARBA00022679"/>
    </source>
</evidence>
<dbReference type="CDD" id="cd16917">
    <property type="entry name" value="HATPase_UhpB-NarQ-NarX-like"/>
    <property type="match status" value="1"/>
</dbReference>
<feature type="domain" description="Histidine kinase" evidence="4">
    <location>
        <begin position="345"/>
        <end position="539"/>
    </location>
</feature>
<evidence type="ECO:0000313" key="5">
    <source>
        <dbReference type="EMBL" id="MDT8897133.1"/>
    </source>
</evidence>
<dbReference type="Gene3D" id="1.20.5.1930">
    <property type="match status" value="1"/>
</dbReference>
<dbReference type="Proteomes" id="UP001254165">
    <property type="component" value="Unassembled WGS sequence"/>
</dbReference>
<dbReference type="EMBL" id="JAUHMF010000001">
    <property type="protein sequence ID" value="MDT8897133.1"/>
    <property type="molecule type" value="Genomic_DNA"/>
</dbReference>
<dbReference type="SMART" id="SM00065">
    <property type="entry name" value="GAF"/>
    <property type="match status" value="1"/>
</dbReference>
<proteinExistence type="predicted"/>
<dbReference type="Gene3D" id="3.30.450.20">
    <property type="entry name" value="PAS domain"/>
    <property type="match status" value="1"/>
</dbReference>
<dbReference type="InterPro" id="IPR003018">
    <property type="entry name" value="GAF"/>
</dbReference>
<dbReference type="SUPFAM" id="SSF55781">
    <property type="entry name" value="GAF domain-like"/>
    <property type="match status" value="1"/>
</dbReference>
<keyword evidence="6" id="KW-1185">Reference proteome</keyword>
<gene>
    <name evidence="5" type="ORF">QYE77_02560</name>
</gene>
<dbReference type="InterPro" id="IPR036890">
    <property type="entry name" value="HATPase_C_sf"/>
</dbReference>
<dbReference type="Gene3D" id="3.30.565.10">
    <property type="entry name" value="Histidine kinase-like ATPase, C-terminal domain"/>
    <property type="match status" value="1"/>
</dbReference>
<dbReference type="InterPro" id="IPR011712">
    <property type="entry name" value="Sig_transdc_His_kin_sub3_dim/P"/>
</dbReference>